<reference evidence="10 11" key="1">
    <citation type="submission" date="2018-06" db="EMBL/GenBank/DDBJ databases">
        <title>Genomic Encyclopedia of Archaeal and Bacterial Type Strains, Phase II (KMG-II): from individual species to whole genera.</title>
        <authorList>
            <person name="Goeker M."/>
        </authorList>
    </citation>
    <scope>NUCLEOTIDE SEQUENCE [LARGE SCALE GENOMIC DNA]</scope>
    <source>
        <strain evidence="10 11">ATCC 51348</strain>
    </source>
</reference>
<feature type="domain" description="DNA methylase N-4/N-6" evidence="9">
    <location>
        <begin position="30"/>
        <end position="278"/>
    </location>
</feature>
<dbReference type="GO" id="GO:0003677">
    <property type="term" value="F:DNA binding"/>
    <property type="evidence" value="ECO:0007669"/>
    <property type="project" value="UniProtKB-KW"/>
</dbReference>
<sequence length="295" mass="34598">MKGIGKDKFDINIVHYHNSNNMYEIPDASIDLVITSPPYFNIKDYSKDGYQKHNHSNKNKENIGDINNFDEYILSLLLVWKECYRVLKPNGKMCINVPLMPMLKKDFNNHYNRHIYDLQSEIQSSILKNTNFFLLDLFIWNRTNSTKKLMFGSYPYPRNFYVQNTIEFITIFVKGGKPDNETINNEIKEKSKLSKEEWLEYTKQIWNIPIPNKKDLAFGEHSAIMPEEIANRLIKLYSFFGDVVLDPFAGSGTTLKKAYELGRNYIGYEIYLHYKKVIDKKINSVISKRGEGNEK</sequence>
<dbReference type="PANTHER" id="PTHR13370">
    <property type="entry name" value="RNA METHYLASE-RELATED"/>
    <property type="match status" value="1"/>
</dbReference>
<keyword evidence="11" id="KW-1185">Reference proteome</keyword>
<evidence type="ECO:0000313" key="10">
    <source>
        <dbReference type="EMBL" id="PZV98739.1"/>
    </source>
</evidence>
<dbReference type="InterPro" id="IPR029063">
    <property type="entry name" value="SAM-dependent_MTases_sf"/>
</dbReference>
<evidence type="ECO:0000256" key="8">
    <source>
        <dbReference type="RuleBase" id="RU362026"/>
    </source>
</evidence>
<dbReference type="GO" id="GO:0015667">
    <property type="term" value="F:site-specific DNA-methyltransferase (cytosine-N4-specific) activity"/>
    <property type="evidence" value="ECO:0007669"/>
    <property type="project" value="UniProtKB-EC"/>
</dbReference>
<proteinExistence type="inferred from homology"/>
<evidence type="ECO:0000256" key="5">
    <source>
        <dbReference type="ARBA" id="ARBA00022747"/>
    </source>
</evidence>
<dbReference type="RefSeq" id="WP_211305423.1">
    <property type="nucleotide sequence ID" value="NZ_QKUB01000011.1"/>
</dbReference>
<dbReference type="SUPFAM" id="SSF53335">
    <property type="entry name" value="S-adenosyl-L-methionine-dependent methyltransferases"/>
    <property type="match status" value="1"/>
</dbReference>
<dbReference type="AlphaFoldDB" id="A0A2W7FWI5"/>
<name>A0A2W7FWI5_9BACT</name>
<dbReference type="PRINTS" id="PR00508">
    <property type="entry name" value="S21N4MTFRASE"/>
</dbReference>
<dbReference type="InterPro" id="IPR017985">
    <property type="entry name" value="MeTrfase_CN4_CS"/>
</dbReference>
<evidence type="ECO:0000256" key="7">
    <source>
        <dbReference type="ARBA" id="ARBA00049120"/>
    </source>
</evidence>
<dbReference type="Proteomes" id="UP000249646">
    <property type="component" value="Unassembled WGS sequence"/>
</dbReference>
<dbReference type="InterPro" id="IPR001091">
    <property type="entry name" value="RM_Methyltransferase"/>
</dbReference>
<evidence type="ECO:0000256" key="4">
    <source>
        <dbReference type="ARBA" id="ARBA00022691"/>
    </source>
</evidence>
<keyword evidence="2 10" id="KW-0489">Methyltransferase</keyword>
<comment type="caution">
    <text evidence="10">The sequence shown here is derived from an EMBL/GenBank/DDBJ whole genome shotgun (WGS) entry which is preliminary data.</text>
</comment>
<dbReference type="EMBL" id="QKUB01000011">
    <property type="protein sequence ID" value="PZV98739.1"/>
    <property type="molecule type" value="Genomic_DNA"/>
</dbReference>
<accession>A0A2W7FWI5</accession>
<gene>
    <name evidence="10" type="ORF">BCF89_1117</name>
</gene>
<dbReference type="Gene3D" id="3.40.50.150">
    <property type="entry name" value="Vaccinia Virus protein VP39"/>
    <property type="match status" value="1"/>
</dbReference>
<comment type="catalytic activity">
    <reaction evidence="7">
        <text>a 2'-deoxycytidine in DNA + S-adenosyl-L-methionine = an N(4)-methyl-2'-deoxycytidine in DNA + S-adenosyl-L-homocysteine + H(+)</text>
        <dbReference type="Rhea" id="RHEA:16857"/>
        <dbReference type="Rhea" id="RHEA-COMP:11369"/>
        <dbReference type="Rhea" id="RHEA-COMP:13674"/>
        <dbReference type="ChEBI" id="CHEBI:15378"/>
        <dbReference type="ChEBI" id="CHEBI:57856"/>
        <dbReference type="ChEBI" id="CHEBI:59789"/>
        <dbReference type="ChEBI" id="CHEBI:85452"/>
        <dbReference type="ChEBI" id="CHEBI:137933"/>
        <dbReference type="EC" id="2.1.1.113"/>
    </reaction>
</comment>
<evidence type="ECO:0000256" key="6">
    <source>
        <dbReference type="ARBA" id="ARBA00023125"/>
    </source>
</evidence>
<dbReference type="PROSITE" id="PS00093">
    <property type="entry name" value="N4_MTASE"/>
    <property type="match status" value="1"/>
</dbReference>
<dbReference type="EC" id="2.1.1.-" evidence="8"/>
<organism evidence="10 11">
    <name type="scientific">Metamycoplasma auris</name>
    <dbReference type="NCBI Taxonomy" id="51363"/>
    <lineage>
        <taxon>Bacteria</taxon>
        <taxon>Bacillati</taxon>
        <taxon>Mycoplasmatota</taxon>
        <taxon>Mycoplasmoidales</taxon>
        <taxon>Metamycoplasmataceae</taxon>
        <taxon>Metamycoplasma</taxon>
    </lineage>
</organism>
<dbReference type="GO" id="GO:0005737">
    <property type="term" value="C:cytoplasm"/>
    <property type="evidence" value="ECO:0007669"/>
    <property type="project" value="TreeGrafter"/>
</dbReference>
<dbReference type="InterPro" id="IPR002941">
    <property type="entry name" value="DNA_methylase_N4/N6"/>
</dbReference>
<evidence type="ECO:0000256" key="3">
    <source>
        <dbReference type="ARBA" id="ARBA00022679"/>
    </source>
</evidence>
<evidence type="ECO:0000256" key="2">
    <source>
        <dbReference type="ARBA" id="ARBA00022603"/>
    </source>
</evidence>
<evidence type="ECO:0000313" key="11">
    <source>
        <dbReference type="Proteomes" id="UP000249646"/>
    </source>
</evidence>
<comment type="similarity">
    <text evidence="1">Belongs to the N(4)/N(6)-methyltransferase family. N(4) subfamily.</text>
</comment>
<evidence type="ECO:0000259" key="9">
    <source>
        <dbReference type="Pfam" id="PF01555"/>
    </source>
</evidence>
<keyword evidence="4" id="KW-0949">S-adenosyl-L-methionine</keyword>
<dbReference type="PANTHER" id="PTHR13370:SF3">
    <property type="entry name" value="TRNA (GUANINE(10)-N2)-METHYLTRANSFERASE HOMOLOG"/>
    <property type="match status" value="1"/>
</dbReference>
<dbReference type="GO" id="GO:0008170">
    <property type="term" value="F:N-methyltransferase activity"/>
    <property type="evidence" value="ECO:0007669"/>
    <property type="project" value="InterPro"/>
</dbReference>
<keyword evidence="6" id="KW-0238">DNA-binding</keyword>
<dbReference type="GO" id="GO:0009007">
    <property type="term" value="F:site-specific DNA-methyltransferase (adenine-specific) activity"/>
    <property type="evidence" value="ECO:0007669"/>
    <property type="project" value="TreeGrafter"/>
</dbReference>
<keyword evidence="3 10" id="KW-0808">Transferase</keyword>
<dbReference type="GO" id="GO:0032259">
    <property type="term" value="P:methylation"/>
    <property type="evidence" value="ECO:0007669"/>
    <property type="project" value="UniProtKB-KW"/>
</dbReference>
<evidence type="ECO:0000256" key="1">
    <source>
        <dbReference type="ARBA" id="ARBA00010203"/>
    </source>
</evidence>
<dbReference type="GO" id="GO:0009307">
    <property type="term" value="P:DNA restriction-modification system"/>
    <property type="evidence" value="ECO:0007669"/>
    <property type="project" value="UniProtKB-KW"/>
</dbReference>
<protein>
    <recommendedName>
        <fullName evidence="8">Methyltransferase</fullName>
        <ecNumber evidence="8">2.1.1.-</ecNumber>
    </recommendedName>
</protein>
<dbReference type="Pfam" id="PF01555">
    <property type="entry name" value="N6_N4_Mtase"/>
    <property type="match status" value="1"/>
</dbReference>
<keyword evidence="5" id="KW-0680">Restriction system</keyword>